<dbReference type="PANTHER" id="PTHR35894:SF1">
    <property type="entry name" value="PHOSPHORIBULOKINASE _ URIDINE KINASE FAMILY"/>
    <property type="match status" value="1"/>
</dbReference>
<dbReference type="Proteomes" id="UP001319861">
    <property type="component" value="Chromosome"/>
</dbReference>
<dbReference type="InterPro" id="IPR027417">
    <property type="entry name" value="P-loop_NTPase"/>
</dbReference>
<dbReference type="Pfam" id="PF13191">
    <property type="entry name" value="AAA_16"/>
    <property type="match status" value="1"/>
</dbReference>
<name>A0ABN6FFL5_SINCY</name>
<evidence type="ECO:0000313" key="3">
    <source>
        <dbReference type="Proteomes" id="UP001319861"/>
    </source>
</evidence>
<dbReference type="InterPro" id="IPR041664">
    <property type="entry name" value="AAA_16"/>
</dbReference>
<dbReference type="PRINTS" id="PR00038">
    <property type="entry name" value="HTHLUXR"/>
</dbReference>
<dbReference type="EMBL" id="AP024525">
    <property type="protein sequence ID" value="BCT75461.1"/>
    <property type="molecule type" value="Genomic_DNA"/>
</dbReference>
<evidence type="ECO:0000259" key="1">
    <source>
        <dbReference type="PROSITE" id="PS50043"/>
    </source>
</evidence>
<dbReference type="SMART" id="SM00421">
    <property type="entry name" value="HTH_LUXR"/>
    <property type="match status" value="1"/>
</dbReference>
<dbReference type="Gene3D" id="1.10.10.10">
    <property type="entry name" value="Winged helix-like DNA-binding domain superfamily/Winged helix DNA-binding domain"/>
    <property type="match status" value="1"/>
</dbReference>
<accession>A0ABN6FFL5</accession>
<organism evidence="2 3">
    <name type="scientific">Sinomonas cyclohexanicum</name>
    <name type="common">Corynebacterium cyclohexanicum</name>
    <dbReference type="NCBI Taxonomy" id="322009"/>
    <lineage>
        <taxon>Bacteria</taxon>
        <taxon>Bacillati</taxon>
        <taxon>Actinomycetota</taxon>
        <taxon>Actinomycetes</taxon>
        <taxon>Micrococcales</taxon>
        <taxon>Micrococcaceae</taxon>
        <taxon>Sinomonas</taxon>
    </lineage>
</organism>
<dbReference type="SUPFAM" id="SSF46894">
    <property type="entry name" value="C-terminal effector domain of the bipartite response regulators"/>
    <property type="match status" value="1"/>
</dbReference>
<dbReference type="InterPro" id="IPR016032">
    <property type="entry name" value="Sig_transdc_resp-reg_C-effctor"/>
</dbReference>
<evidence type="ECO:0000313" key="2">
    <source>
        <dbReference type="EMBL" id="BCT75461.1"/>
    </source>
</evidence>
<protein>
    <recommendedName>
        <fullName evidence="1">HTH luxR-type domain-containing protein</fullName>
    </recommendedName>
</protein>
<dbReference type="InterPro" id="IPR036388">
    <property type="entry name" value="WH-like_DNA-bd_sf"/>
</dbReference>
<feature type="domain" description="HTH luxR-type" evidence="1">
    <location>
        <begin position="850"/>
        <end position="915"/>
    </location>
</feature>
<keyword evidence="3" id="KW-1185">Reference proteome</keyword>
<dbReference type="RefSeq" id="WP_229232202.1">
    <property type="nucleotide sequence ID" value="NZ_AP024525.1"/>
</dbReference>
<dbReference type="PROSITE" id="PS50043">
    <property type="entry name" value="HTH_LUXR_2"/>
    <property type="match status" value="1"/>
</dbReference>
<dbReference type="PANTHER" id="PTHR35894">
    <property type="entry name" value="GENERAL SECRETION PATHWAY PROTEIN A-RELATED"/>
    <property type="match status" value="1"/>
</dbReference>
<dbReference type="CDD" id="cd06170">
    <property type="entry name" value="LuxR_C_like"/>
    <property type="match status" value="1"/>
</dbReference>
<dbReference type="InterPro" id="IPR052026">
    <property type="entry name" value="ExeA_AAA_ATPase_DNA-bind"/>
</dbReference>
<dbReference type="Gene3D" id="3.40.50.300">
    <property type="entry name" value="P-loop containing nucleotide triphosphate hydrolases"/>
    <property type="match status" value="1"/>
</dbReference>
<dbReference type="InterPro" id="IPR000792">
    <property type="entry name" value="Tscrpt_reg_LuxR_C"/>
</dbReference>
<gene>
    <name evidence="2" type="ORF">SCMU_13030</name>
</gene>
<dbReference type="SUPFAM" id="SSF52540">
    <property type="entry name" value="P-loop containing nucleoside triphosphate hydrolases"/>
    <property type="match status" value="1"/>
</dbReference>
<proteinExistence type="predicted"/>
<sequence>MVALPETRLRAGDEPTRRESILAAAESLRRGGPNAVLLAGEEGSGRTYLLEAIVAEIADEVVPLRIDTGRSLKRIPYAALLPQLPGLTVDEVGDRVGVLRALWGRLHRASEESGRPVLLVVDDAQDLDEGSADLVAEAVASSWVRLLAAGTNRSGLPADFLALWQDGIAERIEVPPLTLLEAQSLAESRLADTQKGGRLSVTAARVLHRLSGGNPQHVVAIVDEARDAGTLVRLGGLWLLTPAFHSRGEALAERVRVGLDELTAHERESLTLVALTEPLPRPAARLLVPRPELDRLVEKGWIVEGDDAGLRMRSRLQGDAVRAMSTLTRRLHLYRRAQSVAPDDLVRPANELRLLELALDAGVVMSPADLSRGAATAVRRFNSELALRAAAMIDSEAELSLARGIVARAHVNLGAPEAALAALRPDPANPADVADLLAGSLVKFTVRLALGDVDAVDRDVQALEAAADTAGAAGGSSPAGAKEAVLRRARLLRALAAAERADFSAVAAALRDDSQSAHGKTAPEIERIVWSVLESEVQLAAGRYESAATSAGLALSARGIDDEHFPLTEHALVRYLAGTVLAGDWPGVERLVGFYETGHARPLVVFGPGLDCARSYVLLRQGRSREALVLVSDAAQNLDFIDPLQLRGLAWSFAAWAAAAIGRPEEARASLSRADAMAAVGSAAMRRLAALHRAGAREMLEPRTGLPLVRAMAEEDRESGRTGWELLARIIGFELGDSDEGGRGAVLAADAQGPWAAAWGAWARAESREASQTGRAADPDDLTLTADDYLSAGDLFRDLGILRRARAAYARAAGCLDALGNRTSARRAAAAAAACEHAGEAIVAGEREEAILASLRLSAREQDVVDLAVQGLTDRVIADRLHLSVRTVEGHLHRSYAKLGIRGRDELRDAVIEDRP</sequence>
<dbReference type="Pfam" id="PF00196">
    <property type="entry name" value="GerE"/>
    <property type="match status" value="1"/>
</dbReference>
<reference evidence="2 3" key="1">
    <citation type="journal article" date="2021" name="J. Biosci. Bioeng.">
        <title>Identification and characterization of a chc gene cluster responsible for the aromatization pathway of cyclohexanecarboxylate degradation in Sinomonas cyclohexanicum ATCC 51369.</title>
        <authorList>
            <person name="Yamamoto T."/>
            <person name="Hasegawa Y."/>
            <person name="Lau P.C.K."/>
            <person name="Iwaki H."/>
        </authorList>
    </citation>
    <scope>NUCLEOTIDE SEQUENCE [LARGE SCALE GENOMIC DNA]</scope>
    <source>
        <strain evidence="2 3">ATCC 51369</strain>
    </source>
</reference>